<reference evidence="2" key="2">
    <citation type="submission" date="2023-02" db="EMBL/GenBank/DDBJ databases">
        <authorList>
            <person name="Swenson N.G."/>
            <person name="Wegrzyn J.L."/>
            <person name="Mcevoy S.L."/>
        </authorList>
    </citation>
    <scope>NUCLEOTIDE SEQUENCE</scope>
    <source>
        <strain evidence="2">91603</strain>
        <tissue evidence="2">Leaf</tissue>
    </source>
</reference>
<evidence type="ECO:0000256" key="1">
    <source>
        <dbReference type="SAM" id="MobiDB-lite"/>
    </source>
</evidence>
<organism evidence="2 3">
    <name type="scientific">Acer negundo</name>
    <name type="common">Box elder</name>
    <dbReference type="NCBI Taxonomy" id="4023"/>
    <lineage>
        <taxon>Eukaryota</taxon>
        <taxon>Viridiplantae</taxon>
        <taxon>Streptophyta</taxon>
        <taxon>Embryophyta</taxon>
        <taxon>Tracheophyta</taxon>
        <taxon>Spermatophyta</taxon>
        <taxon>Magnoliopsida</taxon>
        <taxon>eudicotyledons</taxon>
        <taxon>Gunneridae</taxon>
        <taxon>Pentapetalae</taxon>
        <taxon>rosids</taxon>
        <taxon>malvids</taxon>
        <taxon>Sapindales</taxon>
        <taxon>Sapindaceae</taxon>
        <taxon>Hippocastanoideae</taxon>
        <taxon>Acereae</taxon>
        <taxon>Acer</taxon>
    </lineage>
</organism>
<sequence>MTTSTGADDAVFDSGSNSRSLTADPSSPYFLHHSDNPEEHQRKVGVPTNNATDVSTTMAFAAKVNVPDRRSNDGPGYRGQRKDRPYCTHCKIHGHTIDRCFKIHGYPPGYKPKPRDNSFSNMSSNSVNVGANPVNQVSGYAMQTDQSSPSTFFQNLNSNQYQQLMTMLSTHLSSPSKSGNEAQTTTTASFTTGYVQPEDDWQGIYDIHSKQVFVSRDVVFHEEIFPFHTIVTSESLVDPFPDFVLHVPATSVGHSSSLTSPPDLFPSVSDPENFFSDRVPSSSAANDMVDTVDTLPMASTLAQPDAALRRSSRVSHPPSFLKDFHCNLVSQQDVSSLVYSPAFPLNDVLSYNALSPSYRNFILNVSSHYEPQFFHQAVGYPEWRAAMKAANHLLRYLKNRPGQGLLFY</sequence>
<evidence type="ECO:0000313" key="3">
    <source>
        <dbReference type="Proteomes" id="UP001064489"/>
    </source>
</evidence>
<evidence type="ECO:0000313" key="2">
    <source>
        <dbReference type="EMBL" id="KAI9160054.1"/>
    </source>
</evidence>
<dbReference type="PANTHER" id="PTHR34222:SF99">
    <property type="entry name" value="PROTEIN, PUTATIVE-RELATED"/>
    <property type="match status" value="1"/>
</dbReference>
<dbReference type="EMBL" id="JAJSOW010000106">
    <property type="protein sequence ID" value="KAI9160054.1"/>
    <property type="molecule type" value="Genomic_DNA"/>
</dbReference>
<name>A0AAD5IC10_ACENE</name>
<dbReference type="PANTHER" id="PTHR34222">
    <property type="entry name" value="GAG_PRE-INTEGRS DOMAIN-CONTAINING PROTEIN"/>
    <property type="match status" value="1"/>
</dbReference>
<comment type="caution">
    <text evidence="2">The sequence shown here is derived from an EMBL/GenBank/DDBJ whole genome shotgun (WGS) entry which is preliminary data.</text>
</comment>
<keyword evidence="3" id="KW-1185">Reference proteome</keyword>
<proteinExistence type="predicted"/>
<dbReference type="AlphaFoldDB" id="A0AAD5IC10"/>
<feature type="compositionally biased region" description="Polar residues" evidence="1">
    <location>
        <begin position="14"/>
        <end position="25"/>
    </location>
</feature>
<reference evidence="2" key="1">
    <citation type="journal article" date="2022" name="Plant J.">
        <title>Strategies of tolerance reflected in two North American maple genomes.</title>
        <authorList>
            <person name="McEvoy S.L."/>
            <person name="Sezen U.U."/>
            <person name="Trouern-Trend A."/>
            <person name="McMahon S.M."/>
            <person name="Schaberg P.G."/>
            <person name="Yang J."/>
            <person name="Wegrzyn J.L."/>
            <person name="Swenson N.G."/>
        </authorList>
    </citation>
    <scope>NUCLEOTIDE SEQUENCE</scope>
    <source>
        <strain evidence="2">91603</strain>
    </source>
</reference>
<protein>
    <submittedName>
        <fullName evidence="2">Uncharacterized protein</fullName>
    </submittedName>
</protein>
<feature type="region of interest" description="Disordered" evidence="1">
    <location>
        <begin position="1"/>
        <end position="50"/>
    </location>
</feature>
<dbReference type="Proteomes" id="UP001064489">
    <property type="component" value="Chromosome 2"/>
</dbReference>
<feature type="compositionally biased region" description="Basic and acidic residues" evidence="1">
    <location>
        <begin position="32"/>
        <end position="42"/>
    </location>
</feature>
<accession>A0AAD5IC10</accession>
<gene>
    <name evidence="2" type="ORF">LWI28_004620</name>
</gene>